<reference evidence="1" key="1">
    <citation type="submission" date="2008-06" db="EMBL/GenBank/DDBJ databases">
        <title>Complete sequence of chromosome of Prosthecochloris aestuarii DSM 271.</title>
        <authorList>
            <consortium name="US DOE Joint Genome Institute"/>
            <person name="Lucas S."/>
            <person name="Copeland A."/>
            <person name="Lapidus A."/>
            <person name="Glavina del Rio T."/>
            <person name="Dalin E."/>
            <person name="Tice H."/>
            <person name="Bruce D."/>
            <person name="Goodwin L."/>
            <person name="Pitluck S."/>
            <person name="Schmutz J."/>
            <person name="Larimer F."/>
            <person name="Land M."/>
            <person name="Hauser L."/>
            <person name="Kyrpides N."/>
            <person name="Anderson I."/>
            <person name="Liu Z."/>
            <person name="Li T."/>
            <person name="Zhao F."/>
            <person name="Overmann J."/>
            <person name="Bryant D.A."/>
            <person name="Richardson P."/>
        </authorList>
    </citation>
    <scope>NUCLEOTIDE SEQUENCE [LARGE SCALE GENOMIC DNA]</scope>
    <source>
        <strain evidence="1">DSM 271</strain>
    </source>
</reference>
<evidence type="ECO:0000313" key="2">
    <source>
        <dbReference type="Proteomes" id="UP000002725"/>
    </source>
</evidence>
<sequence length="460" mass="54082">MRGKGFSDERKAGLAEIYRNRHIVHDLKKGAFYSGEGSFMNLDTLEIVIDDDELAEYAKSVSADHARQKRICKQIRAHESYHVYQSLASSSIDEYALSERRIKWQKINVLSELVRAGKYEDLSGRNAEIPVILEDYDKESLRMVHAIVNDNRRWVEKIYVEGRGDSVSVCDIIEGSAVCFQHLFDHDVEGAVVHYEEPVYLRAWNLYYDKTDVSLHDAKIVFLFMCDIYLKCFDFRNGVVDEVEVYMRRSKPHIAKMEHYRQQYDEKVEIDFSFSEALKKVKLNERQTKRIIEYVKRIPDESRRKLYVYVMVYSEMFRDLVLVGMKDDSMYSNKYAVANRIFSKSKEYWGSELVLPCVLSDEHEMLDFSRMLQEMMQEQYIDDITHSKMQDGKEENMMMNFVRRIEPVLNGEFRHIYCCKKHGYTNIRHVVSCGEPDSLSSLFENFFGKSLSVVSCLEQI</sequence>
<evidence type="ECO:0000313" key="1">
    <source>
        <dbReference type="EMBL" id="ACF46016.1"/>
    </source>
</evidence>
<dbReference type="EMBL" id="CP001108">
    <property type="protein sequence ID" value="ACF46016.1"/>
    <property type="molecule type" value="Genomic_DNA"/>
</dbReference>
<dbReference type="HOGENOM" id="CLU_594277_0_0_10"/>
<gene>
    <name evidence="1" type="ordered locus">Paes_0975</name>
</gene>
<proteinExistence type="predicted"/>
<name>B4S7H9_PROA2</name>
<organism evidence="1 2">
    <name type="scientific">Prosthecochloris aestuarii (strain DSM 271 / SK 413)</name>
    <dbReference type="NCBI Taxonomy" id="290512"/>
    <lineage>
        <taxon>Bacteria</taxon>
        <taxon>Pseudomonadati</taxon>
        <taxon>Chlorobiota</taxon>
        <taxon>Chlorobiia</taxon>
        <taxon>Chlorobiales</taxon>
        <taxon>Chlorobiaceae</taxon>
        <taxon>Prosthecochloris</taxon>
    </lineage>
</organism>
<protein>
    <submittedName>
        <fullName evidence="1">Uncharacterized protein</fullName>
    </submittedName>
</protein>
<keyword evidence="2" id="KW-1185">Reference proteome</keyword>
<dbReference type="KEGG" id="paa:Paes_0975"/>
<dbReference type="STRING" id="290512.Paes_0975"/>
<dbReference type="RefSeq" id="WP_012505553.1">
    <property type="nucleotide sequence ID" value="NC_011059.1"/>
</dbReference>
<dbReference type="Proteomes" id="UP000002725">
    <property type="component" value="Chromosome"/>
</dbReference>
<accession>B4S7H9</accession>
<dbReference type="AlphaFoldDB" id="B4S7H9"/>